<sequence length="293" mass="33688">MAVIEIENLTKDYGNKKGIFDVSFSVKEGEVVGFLGSNGAGKTTTIRHLMGFISPQKGRAQILNMDCFRNASCVQMKVGYLPGEIAFMDNMSGKEFIEFMAKMKKMKDLTYARELTEYLEIDTQVKIKKMSKGMKQKIGLIIAFMQNVPILILDEPTTGLDPIMQNKFVELIKREKDAGKTILMSSHIFEEVENTCDRVVMIKDGKIVADEDIHKIKNNRVKHYEITFSDIKSAENFQGLYSDSQRRENTVFLSLKNQVDELIKQLSRYEVQDIAVRNQTLEEVFLRYYKEEK</sequence>
<dbReference type="EMBL" id="CACRSY010000008">
    <property type="protein sequence ID" value="VYS91781.1"/>
    <property type="molecule type" value="Genomic_DNA"/>
</dbReference>
<evidence type="ECO:0000313" key="6">
    <source>
        <dbReference type="EMBL" id="VYS91781.1"/>
    </source>
</evidence>
<keyword evidence="2" id="KW-0813">Transport</keyword>
<protein>
    <submittedName>
        <fullName evidence="6">SkfA peptide export ATP-binding protein SkfE</fullName>
        <ecNumber evidence="6">3.6.3.25</ecNumber>
    </submittedName>
</protein>
<dbReference type="InterPro" id="IPR003439">
    <property type="entry name" value="ABC_transporter-like_ATP-bd"/>
</dbReference>
<dbReference type="CDD" id="cd03230">
    <property type="entry name" value="ABC_DR_subfamily_A"/>
    <property type="match status" value="1"/>
</dbReference>
<dbReference type="InterPro" id="IPR017871">
    <property type="entry name" value="ABC_transporter-like_CS"/>
</dbReference>
<dbReference type="InterPro" id="IPR003593">
    <property type="entry name" value="AAA+_ATPase"/>
</dbReference>
<evidence type="ECO:0000256" key="2">
    <source>
        <dbReference type="ARBA" id="ARBA00022448"/>
    </source>
</evidence>
<dbReference type="Gene3D" id="3.40.50.300">
    <property type="entry name" value="P-loop containing nucleotide triphosphate hydrolases"/>
    <property type="match status" value="1"/>
</dbReference>
<evidence type="ECO:0000256" key="1">
    <source>
        <dbReference type="ARBA" id="ARBA00005417"/>
    </source>
</evidence>
<keyword evidence="3" id="KW-0547">Nucleotide-binding</keyword>
<dbReference type="RefSeq" id="WP_003022881.1">
    <property type="nucleotide sequence ID" value="NZ_CACRSY010000008.1"/>
</dbReference>
<comment type="similarity">
    <text evidence="1">Belongs to the ABC transporter superfamily.</text>
</comment>
<accession>A0A6N2SI10</accession>
<dbReference type="SMART" id="SM00382">
    <property type="entry name" value="AAA"/>
    <property type="match status" value="1"/>
</dbReference>
<evidence type="ECO:0000256" key="4">
    <source>
        <dbReference type="ARBA" id="ARBA00022840"/>
    </source>
</evidence>
<organism evidence="6">
    <name type="scientific">Blautia hansenii</name>
    <name type="common">Ruminococcus hansenii</name>
    <dbReference type="NCBI Taxonomy" id="1322"/>
    <lineage>
        <taxon>Bacteria</taxon>
        <taxon>Bacillati</taxon>
        <taxon>Bacillota</taxon>
        <taxon>Clostridia</taxon>
        <taxon>Lachnospirales</taxon>
        <taxon>Lachnospiraceae</taxon>
        <taxon>Blautia</taxon>
    </lineage>
</organism>
<evidence type="ECO:0000256" key="3">
    <source>
        <dbReference type="ARBA" id="ARBA00022741"/>
    </source>
</evidence>
<dbReference type="PROSITE" id="PS00211">
    <property type="entry name" value="ABC_TRANSPORTER_1"/>
    <property type="match status" value="1"/>
</dbReference>
<reference evidence="6" key="1">
    <citation type="submission" date="2019-11" db="EMBL/GenBank/DDBJ databases">
        <authorList>
            <person name="Feng L."/>
        </authorList>
    </citation>
    <scope>NUCLEOTIDE SEQUENCE</scope>
    <source>
        <strain evidence="6">BhanseniiLFYP23</strain>
    </source>
</reference>
<dbReference type="Pfam" id="PF00005">
    <property type="entry name" value="ABC_tran"/>
    <property type="match status" value="1"/>
</dbReference>
<keyword evidence="6" id="KW-0378">Hydrolase</keyword>
<dbReference type="EC" id="3.6.3.25" evidence="6"/>
<dbReference type="InterPro" id="IPR050763">
    <property type="entry name" value="ABC_transporter_ATP-binding"/>
</dbReference>
<dbReference type="GO" id="GO:0016887">
    <property type="term" value="F:ATP hydrolysis activity"/>
    <property type="evidence" value="ECO:0007669"/>
    <property type="project" value="InterPro"/>
</dbReference>
<dbReference type="AlphaFoldDB" id="A0A6N2SI10"/>
<proteinExistence type="inferred from homology"/>
<dbReference type="PROSITE" id="PS50893">
    <property type="entry name" value="ABC_TRANSPORTER_2"/>
    <property type="match status" value="1"/>
</dbReference>
<dbReference type="InterPro" id="IPR027417">
    <property type="entry name" value="P-loop_NTPase"/>
</dbReference>
<dbReference type="GO" id="GO:0005524">
    <property type="term" value="F:ATP binding"/>
    <property type="evidence" value="ECO:0007669"/>
    <property type="project" value="UniProtKB-KW"/>
</dbReference>
<dbReference type="SUPFAM" id="SSF52540">
    <property type="entry name" value="P-loop containing nucleoside triphosphate hydrolases"/>
    <property type="match status" value="1"/>
</dbReference>
<evidence type="ECO:0000259" key="5">
    <source>
        <dbReference type="PROSITE" id="PS50893"/>
    </source>
</evidence>
<gene>
    <name evidence="6" type="primary">skfE_1</name>
    <name evidence="6" type="ORF">BHLFYP23_02073</name>
</gene>
<dbReference type="PANTHER" id="PTHR42711">
    <property type="entry name" value="ABC TRANSPORTER ATP-BINDING PROTEIN"/>
    <property type="match status" value="1"/>
</dbReference>
<name>A0A6N2SI10_BLAHA</name>
<feature type="domain" description="ABC transporter" evidence="5">
    <location>
        <begin position="4"/>
        <end position="229"/>
    </location>
</feature>
<keyword evidence="4 6" id="KW-0067">ATP-binding</keyword>
<dbReference type="PANTHER" id="PTHR42711:SF5">
    <property type="entry name" value="ABC TRANSPORTER ATP-BINDING PROTEIN NATA"/>
    <property type="match status" value="1"/>
</dbReference>